<evidence type="ECO:0000256" key="16">
    <source>
        <dbReference type="ARBA" id="ARBA00023221"/>
    </source>
</evidence>
<dbReference type="FunFam" id="3.40.50.300:FF:001026">
    <property type="entry name" value="Phosphomevalonate kinase"/>
    <property type="match status" value="1"/>
</dbReference>
<feature type="binding site" evidence="18">
    <location>
        <position position="154"/>
    </location>
    <ligand>
        <name>ATP</name>
        <dbReference type="ChEBI" id="CHEBI:30616"/>
    </ligand>
</feature>
<evidence type="ECO:0000256" key="6">
    <source>
        <dbReference type="ARBA" id="ARBA00022548"/>
    </source>
</evidence>
<dbReference type="InterPro" id="IPR027417">
    <property type="entry name" value="P-loop_NTPase"/>
</dbReference>
<keyword evidence="8 18" id="KW-0547">Nucleotide-binding</keyword>
<dbReference type="EC" id="2.7.4.2" evidence="3"/>
<comment type="subcellular location">
    <subcellularLocation>
        <location evidence="1">Cytoplasm</location>
        <location evidence="1">Cytosol</location>
    </subcellularLocation>
</comment>
<dbReference type="OrthoDB" id="2401875at2759"/>
<evidence type="ECO:0000256" key="11">
    <source>
        <dbReference type="ARBA" id="ARBA00022840"/>
    </source>
</evidence>
<accession>A0A3M6U9I3</accession>
<keyword evidence="9" id="KW-0418">Kinase</keyword>
<evidence type="ECO:0000256" key="2">
    <source>
        <dbReference type="ARBA" id="ARBA00005017"/>
    </source>
</evidence>
<keyword evidence="16" id="KW-0753">Steroid metabolism</keyword>
<dbReference type="AlphaFoldDB" id="A0A3M6U9I3"/>
<dbReference type="Pfam" id="PF04275">
    <property type="entry name" value="P-mevalo_kinase"/>
    <property type="match status" value="1"/>
</dbReference>
<evidence type="ECO:0000313" key="19">
    <source>
        <dbReference type="EMBL" id="RMX50118.1"/>
    </source>
</evidence>
<evidence type="ECO:0000256" key="1">
    <source>
        <dbReference type="ARBA" id="ARBA00004514"/>
    </source>
</evidence>
<feature type="binding site" evidence="18">
    <location>
        <begin position="20"/>
        <end position="26"/>
    </location>
    <ligand>
        <name>ATP</name>
        <dbReference type="ChEBI" id="CHEBI:30616"/>
    </ligand>
</feature>
<keyword evidence="13" id="KW-0756">Sterol biosynthesis</keyword>
<evidence type="ECO:0000256" key="7">
    <source>
        <dbReference type="ARBA" id="ARBA00022679"/>
    </source>
</evidence>
<dbReference type="Proteomes" id="UP000275408">
    <property type="component" value="Unassembled WGS sequence"/>
</dbReference>
<evidence type="ECO:0000256" key="12">
    <source>
        <dbReference type="ARBA" id="ARBA00022955"/>
    </source>
</evidence>
<evidence type="ECO:0000256" key="3">
    <source>
        <dbReference type="ARBA" id="ARBA00012958"/>
    </source>
</evidence>
<gene>
    <name evidence="19" type="ORF">pdam_00002813</name>
</gene>
<evidence type="ECO:0000313" key="20">
    <source>
        <dbReference type="Proteomes" id="UP000275408"/>
    </source>
</evidence>
<dbReference type="STRING" id="46731.A0A3M6U9I3"/>
<dbReference type="SUPFAM" id="SSF52540">
    <property type="entry name" value="P-loop containing nucleoside triphosphate hydrolases"/>
    <property type="match status" value="1"/>
</dbReference>
<keyword evidence="4" id="KW-0963">Cytoplasm</keyword>
<dbReference type="NCBIfam" id="TIGR01223">
    <property type="entry name" value="Pmev_kin_anim"/>
    <property type="match status" value="1"/>
</dbReference>
<evidence type="ECO:0000256" key="4">
    <source>
        <dbReference type="ARBA" id="ARBA00022490"/>
    </source>
</evidence>
<comment type="pathway">
    <text evidence="2">Isoprenoid biosynthesis; isopentenyl diphosphate biosynthesis via mevalonate pathway; isopentenyl diphosphate from (R)-mevalonate: step 2/3.</text>
</comment>
<keyword evidence="7" id="KW-0808">Transferase</keyword>
<keyword evidence="20" id="KW-1185">Reference proteome</keyword>
<reference evidence="19 20" key="1">
    <citation type="journal article" date="2018" name="Sci. Rep.">
        <title>Comparative analysis of the Pocillopora damicornis genome highlights role of immune system in coral evolution.</title>
        <authorList>
            <person name="Cunning R."/>
            <person name="Bay R.A."/>
            <person name="Gillette P."/>
            <person name="Baker A.C."/>
            <person name="Traylor-Knowles N."/>
        </authorList>
    </citation>
    <scope>NUCLEOTIDE SEQUENCE [LARGE SCALE GENOMIC DNA]</scope>
    <source>
        <strain evidence="19">RSMAS</strain>
        <tissue evidence="19">Whole animal</tissue>
    </source>
</reference>
<evidence type="ECO:0000256" key="8">
    <source>
        <dbReference type="ARBA" id="ARBA00022741"/>
    </source>
</evidence>
<dbReference type="EMBL" id="RCHS01002011">
    <property type="protein sequence ID" value="RMX50118.1"/>
    <property type="molecule type" value="Genomic_DNA"/>
</dbReference>
<evidence type="ECO:0000256" key="5">
    <source>
        <dbReference type="ARBA" id="ARBA00022516"/>
    </source>
</evidence>
<evidence type="ECO:0000256" key="14">
    <source>
        <dbReference type="ARBA" id="ARBA00023098"/>
    </source>
</evidence>
<keyword evidence="10" id="KW-0152">Cholesterol biosynthesis</keyword>
<dbReference type="OMA" id="YGFFCRA"/>
<dbReference type="PIRSF" id="PIRSF036639">
    <property type="entry name" value="PMK_anim"/>
    <property type="match status" value="1"/>
</dbReference>
<dbReference type="GO" id="GO:0019287">
    <property type="term" value="P:isopentenyl diphosphate biosynthetic process, mevalonate pathway"/>
    <property type="evidence" value="ECO:0007669"/>
    <property type="project" value="UniProtKB-UniPathway"/>
</dbReference>
<keyword evidence="15" id="KW-1207">Sterol metabolism</keyword>
<evidence type="ECO:0000256" key="9">
    <source>
        <dbReference type="ARBA" id="ARBA00022777"/>
    </source>
</evidence>
<protein>
    <recommendedName>
        <fullName evidence="17">Phosphomevalonate kinase</fullName>
        <ecNumber evidence="3">2.7.4.2</ecNumber>
    </recommendedName>
</protein>
<name>A0A3M6U9I3_POCDA</name>
<organism evidence="19 20">
    <name type="scientific">Pocillopora damicornis</name>
    <name type="common">Cauliflower coral</name>
    <name type="synonym">Millepora damicornis</name>
    <dbReference type="NCBI Taxonomy" id="46731"/>
    <lineage>
        <taxon>Eukaryota</taxon>
        <taxon>Metazoa</taxon>
        <taxon>Cnidaria</taxon>
        <taxon>Anthozoa</taxon>
        <taxon>Hexacorallia</taxon>
        <taxon>Scleractinia</taxon>
        <taxon>Astrocoeniina</taxon>
        <taxon>Pocilloporidae</taxon>
        <taxon>Pocillopora</taxon>
    </lineage>
</organism>
<feature type="binding site" evidence="18">
    <location>
        <position position="182"/>
    </location>
    <ligand>
        <name>substrate</name>
    </ligand>
</feature>
<proteinExistence type="predicted"/>
<feature type="binding site" evidence="18">
    <location>
        <position position="189"/>
    </location>
    <ligand>
        <name>ATP</name>
        <dbReference type="ChEBI" id="CHEBI:30616"/>
    </ligand>
</feature>
<keyword evidence="12" id="KW-0752">Steroid biosynthesis</keyword>
<keyword evidence="11 18" id="KW-0067">ATP-binding</keyword>
<dbReference type="GO" id="GO:0005829">
    <property type="term" value="C:cytosol"/>
    <property type="evidence" value="ECO:0007669"/>
    <property type="project" value="UniProtKB-SubCell"/>
</dbReference>
<dbReference type="PANTHER" id="PTHR13101:SF1">
    <property type="entry name" value="PHOSPHOMEVALONATE KINASE"/>
    <property type="match status" value="1"/>
</dbReference>
<dbReference type="PANTHER" id="PTHR13101">
    <property type="entry name" value="PHOSPHOMEVALONATE KINASE"/>
    <property type="match status" value="1"/>
</dbReference>
<comment type="caution">
    <text evidence="19">The sequence shown here is derived from an EMBL/GenBank/DDBJ whole genome shotgun (WGS) entry which is preliminary data.</text>
</comment>
<evidence type="ECO:0000256" key="15">
    <source>
        <dbReference type="ARBA" id="ARBA00023166"/>
    </source>
</evidence>
<keyword evidence="14" id="KW-0443">Lipid metabolism</keyword>
<dbReference type="GO" id="GO:0006695">
    <property type="term" value="P:cholesterol biosynthetic process"/>
    <property type="evidence" value="ECO:0007669"/>
    <property type="project" value="UniProtKB-KW"/>
</dbReference>
<evidence type="ECO:0000256" key="18">
    <source>
        <dbReference type="PIRSR" id="PIRSR036639-1"/>
    </source>
</evidence>
<dbReference type="GO" id="GO:0004631">
    <property type="term" value="F:phosphomevalonate kinase activity"/>
    <property type="evidence" value="ECO:0007669"/>
    <property type="project" value="UniProtKB-EC"/>
</dbReference>
<dbReference type="Gene3D" id="3.40.50.300">
    <property type="entry name" value="P-loop containing nucleotide triphosphate hydrolases"/>
    <property type="match status" value="1"/>
</dbReference>
<keyword evidence="5" id="KW-0444">Lipid biosynthesis</keyword>
<evidence type="ECO:0000256" key="13">
    <source>
        <dbReference type="ARBA" id="ARBA00023011"/>
    </source>
</evidence>
<evidence type="ECO:0000256" key="17">
    <source>
        <dbReference type="ARBA" id="ARBA00034549"/>
    </source>
</evidence>
<dbReference type="UniPathway" id="UPA00057">
    <property type="reaction ID" value="UER00099"/>
</dbReference>
<sequence length="202" mass="23666">MVDINEQQHFPEVVFVFSGKRKSGKDFVAEKLKETLGHNRCVIIRLSGPLKYEYARQHGLEFDRLLDSTTYKELYRQDMIRWGEEKRRADPTYFCKLATKMVSSTLREGSQTVQKPVWVISDARRKSDVHYFKTSYEKVVHVRIAASEDVRKSRGWMFTAGIDDAESECGLDDETFDFVIHNDGHDHEQLNNEINYLLKYAF</sequence>
<dbReference type="GO" id="GO:0005524">
    <property type="term" value="F:ATP binding"/>
    <property type="evidence" value="ECO:0007669"/>
    <property type="project" value="UniProtKB-KW"/>
</dbReference>
<evidence type="ECO:0000256" key="10">
    <source>
        <dbReference type="ARBA" id="ARBA00022778"/>
    </source>
</evidence>
<keyword evidence="6" id="KW-0153">Cholesterol metabolism</keyword>
<dbReference type="InterPro" id="IPR005919">
    <property type="entry name" value="Pmev_kin_anim"/>
</dbReference>